<dbReference type="SUPFAM" id="SSF50475">
    <property type="entry name" value="FMN-binding split barrel"/>
    <property type="match status" value="1"/>
</dbReference>
<evidence type="ECO:0000313" key="5">
    <source>
        <dbReference type="Proteomes" id="UP000008363"/>
    </source>
</evidence>
<dbReference type="AlphaFoldDB" id="K6V3N2"/>
<keyword evidence="5" id="KW-1185">Reference proteome</keyword>
<dbReference type="GO" id="GO:0006208">
    <property type="term" value="P:pyrimidine nucleobase catabolic process"/>
    <property type="evidence" value="ECO:0007669"/>
    <property type="project" value="TreeGrafter"/>
</dbReference>
<feature type="domain" description="Flavin reductase like" evidence="3">
    <location>
        <begin position="21"/>
        <end position="164"/>
    </location>
</feature>
<protein>
    <submittedName>
        <fullName evidence="4">4-nitrophenol hydroxylase component B</fullName>
    </submittedName>
</protein>
<dbReference type="InterPro" id="IPR050268">
    <property type="entry name" value="NADH-dep_flavin_reductase"/>
</dbReference>
<evidence type="ECO:0000259" key="3">
    <source>
        <dbReference type="SMART" id="SM00903"/>
    </source>
</evidence>
<name>K6V3N2_9ACTN</name>
<dbReference type="GO" id="GO:0010181">
    <property type="term" value="F:FMN binding"/>
    <property type="evidence" value="ECO:0007669"/>
    <property type="project" value="InterPro"/>
</dbReference>
<dbReference type="PANTHER" id="PTHR30466">
    <property type="entry name" value="FLAVIN REDUCTASE"/>
    <property type="match status" value="1"/>
</dbReference>
<gene>
    <name evidence="4" type="primary">nphA2</name>
    <name evidence="4" type="ORF">GORHZ_115_00580</name>
</gene>
<dbReference type="Proteomes" id="UP000008363">
    <property type="component" value="Unassembled WGS sequence"/>
</dbReference>
<comment type="caution">
    <text evidence="4">The sequence shown here is derived from an EMBL/GenBank/DDBJ whole genome shotgun (WGS) entry which is preliminary data.</text>
</comment>
<organism evidence="4 5">
    <name type="scientific">Gordonia rhizosphera NBRC 16068</name>
    <dbReference type="NCBI Taxonomy" id="1108045"/>
    <lineage>
        <taxon>Bacteria</taxon>
        <taxon>Bacillati</taxon>
        <taxon>Actinomycetota</taxon>
        <taxon>Actinomycetes</taxon>
        <taxon>Mycobacteriales</taxon>
        <taxon>Gordoniaceae</taxon>
        <taxon>Gordonia</taxon>
    </lineage>
</organism>
<dbReference type="Gene3D" id="2.30.110.10">
    <property type="entry name" value="Electron Transport, Fmn-binding Protein, Chain A"/>
    <property type="match status" value="1"/>
</dbReference>
<dbReference type="RefSeq" id="WP_006333739.1">
    <property type="nucleotide sequence ID" value="NZ_BAHC01000115.1"/>
</dbReference>
<comment type="similarity">
    <text evidence="1">Belongs to the non-flavoprotein flavin reductase family.</text>
</comment>
<dbReference type="STRING" id="1108045.GORHZ_115_00580"/>
<dbReference type="GO" id="GO:0042602">
    <property type="term" value="F:riboflavin reductase (NADPH) activity"/>
    <property type="evidence" value="ECO:0007669"/>
    <property type="project" value="TreeGrafter"/>
</dbReference>
<reference evidence="4 5" key="1">
    <citation type="submission" date="2012-08" db="EMBL/GenBank/DDBJ databases">
        <title>Whole genome shotgun sequence of Gordonia rhizosphera NBRC 16068.</title>
        <authorList>
            <person name="Takarada H."/>
            <person name="Isaki S."/>
            <person name="Hosoyama A."/>
            <person name="Tsuchikane K."/>
            <person name="Katsumata H."/>
            <person name="Baba S."/>
            <person name="Ohji S."/>
            <person name="Yamazaki S."/>
            <person name="Fujita N."/>
        </authorList>
    </citation>
    <scope>NUCLEOTIDE SEQUENCE [LARGE SCALE GENOMIC DNA]</scope>
    <source>
        <strain evidence="4 5">NBRC 16068</strain>
    </source>
</reference>
<accession>K6V3N2</accession>
<evidence type="ECO:0000256" key="2">
    <source>
        <dbReference type="ARBA" id="ARBA00023002"/>
    </source>
</evidence>
<evidence type="ECO:0000313" key="4">
    <source>
        <dbReference type="EMBL" id="GAB90703.1"/>
    </source>
</evidence>
<dbReference type="SMART" id="SM00903">
    <property type="entry name" value="Flavin_Reduct"/>
    <property type="match status" value="1"/>
</dbReference>
<sequence length="176" mass="19077">MTRPTDVTDLEPSPLRMRKALGRFASGVTIVTTAESEDEASVHGMTANAFTSVSLDPPLVLVSIANRAKMNAKIGETGRYGVSILAGDQEPLSLHFAGATSEPDLVRFTWRKGVPLLDGALVHLSCTVTDSHLAGDHTLHVGRVEELWYDDGRPLLFYTGSFRALDLQGGDEHWGF</sequence>
<dbReference type="PANTHER" id="PTHR30466:SF1">
    <property type="entry name" value="FMN REDUCTASE (NADH) RUTF"/>
    <property type="match status" value="1"/>
</dbReference>
<dbReference type="InterPro" id="IPR012349">
    <property type="entry name" value="Split_barrel_FMN-bd"/>
</dbReference>
<proteinExistence type="inferred from homology"/>
<evidence type="ECO:0000256" key="1">
    <source>
        <dbReference type="ARBA" id="ARBA00008898"/>
    </source>
</evidence>
<dbReference type="eggNOG" id="COG1853">
    <property type="taxonomic scope" value="Bacteria"/>
</dbReference>
<dbReference type="Pfam" id="PF01613">
    <property type="entry name" value="Flavin_Reduct"/>
    <property type="match status" value="1"/>
</dbReference>
<dbReference type="InterPro" id="IPR002563">
    <property type="entry name" value="Flavin_Rdtase-like_dom"/>
</dbReference>
<dbReference type="EMBL" id="BAHC01000115">
    <property type="protein sequence ID" value="GAB90703.1"/>
    <property type="molecule type" value="Genomic_DNA"/>
</dbReference>
<keyword evidence="2" id="KW-0560">Oxidoreductase</keyword>